<comment type="cofactor">
    <cofactor evidence="1">
        <name>FAD</name>
        <dbReference type="ChEBI" id="CHEBI:57692"/>
    </cofactor>
</comment>
<keyword evidence="8" id="KW-0274">FAD</keyword>
<dbReference type="Gene3D" id="3.90.700.10">
    <property type="entry name" value="Succinate dehydrogenase/fumarate reductase flavoprotein, catalytic domain"/>
    <property type="match status" value="1"/>
</dbReference>
<keyword evidence="7" id="KW-0662">Pyridine nucleotide biosynthesis</keyword>
<dbReference type="Gene3D" id="3.50.50.60">
    <property type="entry name" value="FAD/NAD(P)-binding domain"/>
    <property type="match status" value="1"/>
</dbReference>
<dbReference type="GO" id="GO:0008734">
    <property type="term" value="F:L-aspartate oxidase activity"/>
    <property type="evidence" value="ECO:0007669"/>
    <property type="project" value="UniProtKB-EC"/>
</dbReference>
<evidence type="ECO:0000256" key="2">
    <source>
        <dbReference type="ARBA" id="ARBA00004950"/>
    </source>
</evidence>
<comment type="caution">
    <text evidence="13">The sequence shown here is derived from an EMBL/GenBank/DDBJ whole genome shotgun (WGS) entry which is preliminary data.</text>
</comment>
<sequence length="441" mass="50245">MNDSYDVIIVGTGVSGLFAALHLPSTYKILMISKDTLEASDSYLAQGGISTLKHENDYVSYFEDTLKAGRYENNKEAVDIMIKESTRTINELIQYGVAFDSYDGELIYTREGAHSTNRILHHKDITGKEITSKLLERVKEKENIELVEFVTMIDLLTVDHTCKGIVVKYNKGHKMIYSKQVILATGGIGGLFESSTNYKHLTGDSLAIALKHHIELQDIHYIQIHPTTLYSRKQGRRFLISEAVRGEGGILLNKNKKRFVDELLPRDVVSVAIYDQMVKDKSPYVWLSLKHLGAEKIKQRFPNIYERCLEEGYDLAYEPIPVTPAQHYFMGGVKVNMHSQTSMKALYAVGETSCNGVHGRNRLASNSLLESLIFARRAAESIISEMNNMDKQDYNDSLKQVTYEEDSRNLETQYKELILGEIKRKDEKFYDQWCHNDNQCG</sequence>
<proteinExistence type="inferred from homology"/>
<evidence type="ECO:0000256" key="1">
    <source>
        <dbReference type="ARBA" id="ARBA00001974"/>
    </source>
</evidence>
<comment type="pathway">
    <text evidence="2">Cofactor biosynthesis; NAD(+) biosynthesis; iminoaspartate from L-aspartate (oxidase route): step 1/1.</text>
</comment>
<dbReference type="PANTHER" id="PTHR42716">
    <property type="entry name" value="L-ASPARTATE OXIDASE"/>
    <property type="match status" value="1"/>
</dbReference>
<dbReference type="NCBIfam" id="NF004820">
    <property type="entry name" value="PRK06175.1"/>
    <property type="match status" value="1"/>
</dbReference>
<evidence type="ECO:0000256" key="5">
    <source>
        <dbReference type="ARBA" id="ARBA00021901"/>
    </source>
</evidence>
<keyword evidence="14" id="KW-1185">Reference proteome</keyword>
<evidence type="ECO:0000256" key="9">
    <source>
        <dbReference type="ARBA" id="ARBA00023002"/>
    </source>
</evidence>
<dbReference type="EC" id="1.4.3.16" evidence="4"/>
<dbReference type="InterPro" id="IPR027477">
    <property type="entry name" value="Succ_DH/fumarate_Rdtase_cat_sf"/>
</dbReference>
<evidence type="ECO:0000256" key="4">
    <source>
        <dbReference type="ARBA" id="ARBA00012173"/>
    </source>
</evidence>
<organism evidence="13 14">
    <name type="scientific">Holtiella tumoricola</name>
    <dbReference type="NCBI Taxonomy" id="3018743"/>
    <lineage>
        <taxon>Bacteria</taxon>
        <taxon>Bacillati</taxon>
        <taxon>Bacillota</taxon>
        <taxon>Clostridia</taxon>
        <taxon>Lachnospirales</taxon>
        <taxon>Cellulosilyticaceae</taxon>
        <taxon>Holtiella</taxon>
    </lineage>
</organism>
<evidence type="ECO:0000259" key="12">
    <source>
        <dbReference type="Pfam" id="PF00890"/>
    </source>
</evidence>
<gene>
    <name evidence="13" type="ORF">PBV87_12060</name>
</gene>
<comment type="catalytic activity">
    <reaction evidence="11">
        <text>L-aspartate + O2 = iminosuccinate + H2O2</text>
        <dbReference type="Rhea" id="RHEA:25876"/>
        <dbReference type="ChEBI" id="CHEBI:15379"/>
        <dbReference type="ChEBI" id="CHEBI:16240"/>
        <dbReference type="ChEBI" id="CHEBI:29991"/>
        <dbReference type="ChEBI" id="CHEBI:77875"/>
        <dbReference type="EC" id="1.4.3.16"/>
    </reaction>
    <physiologicalReaction direction="left-to-right" evidence="11">
        <dbReference type="Rhea" id="RHEA:25877"/>
    </physiologicalReaction>
</comment>
<evidence type="ECO:0000256" key="6">
    <source>
        <dbReference type="ARBA" id="ARBA00022630"/>
    </source>
</evidence>
<evidence type="ECO:0000256" key="8">
    <source>
        <dbReference type="ARBA" id="ARBA00022827"/>
    </source>
</evidence>
<dbReference type="PRINTS" id="PR00368">
    <property type="entry name" value="FADPNR"/>
</dbReference>
<evidence type="ECO:0000256" key="3">
    <source>
        <dbReference type="ARBA" id="ARBA00008562"/>
    </source>
</evidence>
<evidence type="ECO:0000313" key="13">
    <source>
        <dbReference type="EMBL" id="MDA3732219.1"/>
    </source>
</evidence>
<accession>A0AA42DNC8</accession>
<keyword evidence="9 13" id="KW-0560">Oxidoreductase</keyword>
<dbReference type="InterPro" id="IPR005288">
    <property type="entry name" value="NadB"/>
</dbReference>
<dbReference type="Proteomes" id="UP001169242">
    <property type="component" value="Unassembled WGS sequence"/>
</dbReference>
<dbReference type="InterPro" id="IPR003953">
    <property type="entry name" value="FAD-dep_OxRdtase_2_FAD-bd"/>
</dbReference>
<dbReference type="PANTHER" id="PTHR42716:SF2">
    <property type="entry name" value="L-ASPARTATE OXIDASE, CHLOROPLASTIC"/>
    <property type="match status" value="1"/>
</dbReference>
<evidence type="ECO:0000313" key="14">
    <source>
        <dbReference type="Proteomes" id="UP001169242"/>
    </source>
</evidence>
<dbReference type="Pfam" id="PF00890">
    <property type="entry name" value="FAD_binding_2"/>
    <property type="match status" value="1"/>
</dbReference>
<keyword evidence="6" id="KW-0285">Flavoprotein</keyword>
<comment type="similarity">
    <text evidence="3">Belongs to the FAD-dependent oxidoreductase 2 family. NadB subfamily.</text>
</comment>
<evidence type="ECO:0000256" key="10">
    <source>
        <dbReference type="ARBA" id="ARBA00030386"/>
    </source>
</evidence>
<reference evidence="13" key="1">
    <citation type="journal article" date="2023" name="Int. J. Syst. Evol. Microbiol.">
        <title>&lt;i&gt;Holtiella tumoricola&lt;/i&gt; gen. nov. sp. nov., isolated from a human clinical sample.</title>
        <authorList>
            <person name="Allen-Vercoe E."/>
            <person name="Daigneault M.C."/>
            <person name="Vancuren S.J."/>
            <person name="Cochrane K."/>
            <person name="O'Neal L.L."/>
            <person name="Sankaranarayanan K."/>
            <person name="Lawson P.A."/>
        </authorList>
    </citation>
    <scope>NUCLEOTIDE SEQUENCE</scope>
    <source>
        <strain evidence="13">CC70A</strain>
    </source>
</reference>
<dbReference type="SUPFAM" id="SSF51905">
    <property type="entry name" value="FAD/NAD(P)-binding domain"/>
    <property type="match status" value="1"/>
</dbReference>
<dbReference type="GO" id="GO:0034628">
    <property type="term" value="P:'de novo' NAD+ biosynthetic process from L-aspartate"/>
    <property type="evidence" value="ECO:0007669"/>
    <property type="project" value="TreeGrafter"/>
</dbReference>
<feature type="domain" description="FAD-dependent oxidoreductase 2 FAD-binding" evidence="12">
    <location>
        <begin position="6"/>
        <end position="368"/>
    </location>
</feature>
<dbReference type="AlphaFoldDB" id="A0AA42DNC8"/>
<dbReference type="FunFam" id="3.90.700.10:FF:000002">
    <property type="entry name" value="L-aspartate oxidase"/>
    <property type="match status" value="1"/>
</dbReference>
<dbReference type="InterPro" id="IPR036188">
    <property type="entry name" value="FAD/NAD-bd_sf"/>
</dbReference>
<dbReference type="EMBL" id="JAQIFT010000046">
    <property type="protein sequence ID" value="MDA3732219.1"/>
    <property type="molecule type" value="Genomic_DNA"/>
</dbReference>
<dbReference type="RefSeq" id="WP_053983301.1">
    <property type="nucleotide sequence ID" value="NZ_JAQIFT010000046.1"/>
</dbReference>
<dbReference type="GO" id="GO:0033765">
    <property type="term" value="F:steroid dehydrogenase activity, acting on the CH-CH group of donors"/>
    <property type="evidence" value="ECO:0007669"/>
    <property type="project" value="UniProtKB-ARBA"/>
</dbReference>
<name>A0AA42DNC8_9FIRM</name>
<evidence type="ECO:0000256" key="11">
    <source>
        <dbReference type="ARBA" id="ARBA00048305"/>
    </source>
</evidence>
<protein>
    <recommendedName>
        <fullName evidence="5">L-aspartate oxidase</fullName>
        <ecNumber evidence="4">1.4.3.16</ecNumber>
    </recommendedName>
    <alternativeName>
        <fullName evidence="10">Quinolinate synthase B</fullName>
    </alternativeName>
</protein>
<dbReference type="SUPFAM" id="SSF56425">
    <property type="entry name" value="Succinate dehydrogenase/fumarate reductase flavoprotein, catalytic domain"/>
    <property type="match status" value="1"/>
</dbReference>
<evidence type="ECO:0000256" key="7">
    <source>
        <dbReference type="ARBA" id="ARBA00022642"/>
    </source>
</evidence>